<evidence type="ECO:0000256" key="10">
    <source>
        <dbReference type="ARBA" id="ARBA00022989"/>
    </source>
</evidence>
<dbReference type="InterPro" id="IPR007078">
    <property type="entry name" value="Haem_export_protD_CcmD"/>
</dbReference>
<evidence type="ECO:0000256" key="3">
    <source>
        <dbReference type="ARBA" id="ARBA00008741"/>
    </source>
</evidence>
<evidence type="ECO:0000256" key="6">
    <source>
        <dbReference type="ARBA" id="ARBA00022475"/>
    </source>
</evidence>
<keyword evidence="8 12" id="KW-0812">Transmembrane</keyword>
<dbReference type="GO" id="GO:0017004">
    <property type="term" value="P:cytochrome complex assembly"/>
    <property type="evidence" value="ECO:0007669"/>
    <property type="project" value="UniProtKB-KW"/>
</dbReference>
<keyword evidence="5 12" id="KW-0813">Transport</keyword>
<protein>
    <recommendedName>
        <fullName evidence="4 12">Heme exporter protein D</fullName>
    </recommendedName>
</protein>
<dbReference type="PANTHER" id="PTHR37531">
    <property type="entry name" value="HEME EXPORTER PROTEIN D"/>
    <property type="match status" value="1"/>
</dbReference>
<evidence type="ECO:0000256" key="11">
    <source>
        <dbReference type="ARBA" id="ARBA00023136"/>
    </source>
</evidence>
<evidence type="ECO:0000256" key="7">
    <source>
        <dbReference type="ARBA" id="ARBA00022519"/>
    </source>
</evidence>
<evidence type="ECO:0000256" key="13">
    <source>
        <dbReference type="SAM" id="MobiDB-lite"/>
    </source>
</evidence>
<organism evidence="14">
    <name type="scientific">Candidatus Kentrum sp. LPFa</name>
    <dbReference type="NCBI Taxonomy" id="2126335"/>
    <lineage>
        <taxon>Bacteria</taxon>
        <taxon>Pseudomonadati</taxon>
        <taxon>Pseudomonadota</taxon>
        <taxon>Gammaproteobacteria</taxon>
        <taxon>Candidatus Kentrum</taxon>
    </lineage>
</organism>
<feature type="compositionally biased region" description="Basic residues" evidence="13">
    <location>
        <begin position="41"/>
        <end position="51"/>
    </location>
</feature>
<dbReference type="AlphaFoldDB" id="A0A450WFL2"/>
<dbReference type="PANTHER" id="PTHR37531:SF1">
    <property type="entry name" value="HEME EXPORTER PROTEIN D"/>
    <property type="match status" value="1"/>
</dbReference>
<dbReference type="GO" id="GO:0015886">
    <property type="term" value="P:heme transport"/>
    <property type="evidence" value="ECO:0007669"/>
    <property type="project" value="InterPro"/>
</dbReference>
<feature type="transmembrane region" description="Helical" evidence="12">
    <location>
        <begin position="12"/>
        <end position="35"/>
    </location>
</feature>
<sequence length="61" mass="6993">MTEFLHMGGYAPYVWSAYGLAFVILLANLIQPVLCRRRMKEKLTRRTKPTRSGKDLQGTHA</sequence>
<keyword evidence="11 12" id="KW-0472">Membrane</keyword>
<accession>A0A450WFL2</accession>
<evidence type="ECO:0000256" key="9">
    <source>
        <dbReference type="ARBA" id="ARBA00022748"/>
    </source>
</evidence>
<comment type="subcellular location">
    <subcellularLocation>
        <location evidence="2 12">Cell inner membrane</location>
        <topology evidence="2 12">Single-pass membrane protein</topology>
    </subcellularLocation>
</comment>
<dbReference type="GO" id="GO:1903607">
    <property type="term" value="P:cytochrome c biosynthetic process"/>
    <property type="evidence" value="ECO:0007669"/>
    <property type="project" value="TreeGrafter"/>
</dbReference>
<comment type="function">
    <text evidence="1 12">Required for the export of heme to the periplasm for the biogenesis of c-type cytochromes.</text>
</comment>
<name>A0A450WFL2_9GAMM</name>
<reference evidence="14" key="1">
    <citation type="submission" date="2019-02" db="EMBL/GenBank/DDBJ databases">
        <authorList>
            <person name="Gruber-Vodicka R. H."/>
            <person name="Seah K. B. B."/>
        </authorList>
    </citation>
    <scope>NUCLEOTIDE SEQUENCE</scope>
    <source>
        <strain evidence="14">BECK_S313</strain>
    </source>
</reference>
<keyword evidence="10 12" id="KW-1133">Transmembrane helix</keyword>
<keyword evidence="9 12" id="KW-0201">Cytochrome c-type biogenesis</keyword>
<evidence type="ECO:0000256" key="5">
    <source>
        <dbReference type="ARBA" id="ARBA00022448"/>
    </source>
</evidence>
<evidence type="ECO:0000256" key="1">
    <source>
        <dbReference type="ARBA" id="ARBA00002442"/>
    </source>
</evidence>
<keyword evidence="7 12" id="KW-0997">Cell inner membrane</keyword>
<dbReference type="GO" id="GO:0005886">
    <property type="term" value="C:plasma membrane"/>
    <property type="evidence" value="ECO:0007669"/>
    <property type="project" value="UniProtKB-SubCell"/>
</dbReference>
<comment type="similarity">
    <text evidence="3 12">Belongs to the CcmD/CycX/HelD family.</text>
</comment>
<proteinExistence type="inferred from homology"/>
<dbReference type="EMBL" id="CAADFK010000084">
    <property type="protein sequence ID" value="VFK15805.1"/>
    <property type="molecule type" value="Genomic_DNA"/>
</dbReference>
<evidence type="ECO:0000256" key="4">
    <source>
        <dbReference type="ARBA" id="ARBA00016461"/>
    </source>
</evidence>
<evidence type="ECO:0000256" key="2">
    <source>
        <dbReference type="ARBA" id="ARBA00004377"/>
    </source>
</evidence>
<evidence type="ECO:0000256" key="8">
    <source>
        <dbReference type="ARBA" id="ARBA00022692"/>
    </source>
</evidence>
<dbReference type="NCBIfam" id="TIGR03141">
    <property type="entry name" value="cytochro_ccmD"/>
    <property type="match status" value="1"/>
</dbReference>
<evidence type="ECO:0000313" key="14">
    <source>
        <dbReference type="EMBL" id="VFK15805.1"/>
    </source>
</evidence>
<keyword evidence="6 12" id="KW-1003">Cell membrane</keyword>
<dbReference type="InterPro" id="IPR052075">
    <property type="entry name" value="Heme_exporter_D"/>
</dbReference>
<dbReference type="Pfam" id="PF04995">
    <property type="entry name" value="CcmD"/>
    <property type="match status" value="1"/>
</dbReference>
<gene>
    <name evidence="14" type="ORF">BECKLPF1236B_GA0070989_108410</name>
</gene>
<feature type="region of interest" description="Disordered" evidence="13">
    <location>
        <begin position="41"/>
        <end position="61"/>
    </location>
</feature>
<evidence type="ECO:0000256" key="12">
    <source>
        <dbReference type="RuleBase" id="RU363101"/>
    </source>
</evidence>